<proteinExistence type="inferred from homology"/>
<evidence type="ECO:0000259" key="11">
    <source>
        <dbReference type="Pfam" id="PF03600"/>
    </source>
</evidence>
<dbReference type="PANTHER" id="PTHR43302">
    <property type="entry name" value="TRANSPORTER ARSB-RELATED"/>
    <property type="match status" value="1"/>
</dbReference>
<organism evidence="12 13">
    <name type="scientific">Streptomyces lienomycini</name>
    <dbReference type="NCBI Taxonomy" id="284035"/>
    <lineage>
        <taxon>Bacteria</taxon>
        <taxon>Bacillati</taxon>
        <taxon>Actinomycetota</taxon>
        <taxon>Actinomycetes</taxon>
        <taxon>Kitasatosporales</taxon>
        <taxon>Streptomycetaceae</taxon>
        <taxon>Streptomyces</taxon>
    </lineage>
</organism>
<dbReference type="InterPro" id="IPR004680">
    <property type="entry name" value="Cit_transptr-like_dom"/>
</dbReference>
<comment type="similarity">
    <text evidence="2">Belongs to the ArsB family.</text>
</comment>
<dbReference type="PANTHER" id="PTHR43302:SF5">
    <property type="entry name" value="TRANSPORTER ARSB-RELATED"/>
    <property type="match status" value="1"/>
</dbReference>
<evidence type="ECO:0000313" key="13">
    <source>
        <dbReference type="Proteomes" id="UP001595855"/>
    </source>
</evidence>
<sequence>MSSTVLSEAVPVVLLLGVLAFAVLRPRGLPEAVAAVPAAVLLVALGMVTPHRAWEETRTLLPVVVFLALVLMLAYLCAKEGLFEAVGAAVARRCGGSPRRLLAGVFAVACAVTAVLSLDATAVLLTPVVLATASRAGARARPHVYATAHLANSASLLLPVSNLTNLLAFAASGLSFTRFAALMALPWLAAIAVEYVVFRRFFRADLAEPVSAGPAPTVAAAPPVPRFTVVVVALTLAGFAVSSPAGLDPAWAALGGVLVLGTRALARRHVGPRELVGAASPLFCLFVLALGVVVQGVVAGGPAAGLGRLLPDGDSLPALLAVAAVAAVLANVVNNLPAVLALLPLVAPAGPGQVLAVLIGVNLGPNLTYVGSLATLLWRRILHRHGIEVELGRFTLLGLLTVPATVAVSTLALWGALGLVGT</sequence>
<dbReference type="RefSeq" id="WP_271417115.1">
    <property type="nucleotide sequence ID" value="NZ_BAAATN010000007.1"/>
</dbReference>
<keyword evidence="5" id="KW-1003">Cell membrane</keyword>
<dbReference type="Pfam" id="PF03600">
    <property type="entry name" value="CitMHS"/>
    <property type="match status" value="1"/>
</dbReference>
<feature type="transmembrane region" description="Helical" evidence="10">
    <location>
        <begin position="31"/>
        <end position="48"/>
    </location>
</feature>
<evidence type="ECO:0000313" key="12">
    <source>
        <dbReference type="EMBL" id="MFC5019703.1"/>
    </source>
</evidence>
<feature type="transmembrane region" description="Helical" evidence="10">
    <location>
        <begin position="6"/>
        <end position="24"/>
    </location>
</feature>
<dbReference type="Proteomes" id="UP001595855">
    <property type="component" value="Unassembled WGS sequence"/>
</dbReference>
<keyword evidence="13" id="KW-1185">Reference proteome</keyword>
<dbReference type="PRINTS" id="PR00758">
    <property type="entry name" value="ARSENICPUMP"/>
</dbReference>
<feature type="transmembrane region" description="Helical" evidence="10">
    <location>
        <begin position="101"/>
        <end position="125"/>
    </location>
</feature>
<keyword evidence="4" id="KW-0813">Transport</keyword>
<dbReference type="EMBL" id="JBHSJO010000001">
    <property type="protein sequence ID" value="MFC5019703.1"/>
    <property type="molecule type" value="Genomic_DNA"/>
</dbReference>
<comment type="caution">
    <text evidence="12">The sequence shown here is derived from an EMBL/GenBank/DDBJ whole genome shotgun (WGS) entry which is preliminary data.</text>
</comment>
<feature type="transmembrane region" description="Helical" evidence="10">
    <location>
        <begin position="60"/>
        <end position="78"/>
    </location>
</feature>
<gene>
    <name evidence="12" type="ORF">ACFPRC_33170</name>
</gene>
<keyword evidence="8 10" id="KW-1133">Transmembrane helix</keyword>
<comment type="subcellular location">
    <subcellularLocation>
        <location evidence="1">Cell membrane</location>
        <topology evidence="1">Multi-pass membrane protein</topology>
    </subcellularLocation>
</comment>
<name>A0ABV9X4I7_9ACTN</name>
<feature type="transmembrane region" description="Helical" evidence="10">
    <location>
        <begin position="398"/>
        <end position="420"/>
    </location>
</feature>
<evidence type="ECO:0000256" key="3">
    <source>
        <dbReference type="ARBA" id="ARBA00009843"/>
    </source>
</evidence>
<keyword evidence="6 10" id="KW-0812">Transmembrane</keyword>
<keyword evidence="9 10" id="KW-0472">Membrane</keyword>
<protein>
    <submittedName>
        <fullName evidence="12">SLC13 family permease</fullName>
    </submittedName>
</protein>
<evidence type="ECO:0000256" key="10">
    <source>
        <dbReference type="SAM" id="Phobius"/>
    </source>
</evidence>
<evidence type="ECO:0000256" key="4">
    <source>
        <dbReference type="ARBA" id="ARBA00022448"/>
    </source>
</evidence>
<feature type="domain" description="Citrate transporter-like" evidence="11">
    <location>
        <begin position="23"/>
        <end position="353"/>
    </location>
</feature>
<reference evidence="13" key="1">
    <citation type="journal article" date="2019" name="Int. J. Syst. Evol. Microbiol.">
        <title>The Global Catalogue of Microorganisms (GCM) 10K type strain sequencing project: providing services to taxonomists for standard genome sequencing and annotation.</title>
        <authorList>
            <consortium name="The Broad Institute Genomics Platform"/>
            <consortium name="The Broad Institute Genome Sequencing Center for Infectious Disease"/>
            <person name="Wu L."/>
            <person name="Ma J."/>
        </authorList>
    </citation>
    <scope>NUCLEOTIDE SEQUENCE [LARGE SCALE GENOMIC DNA]</scope>
    <source>
        <strain evidence="13">CGMCC 4.1542</strain>
    </source>
</reference>
<evidence type="ECO:0000256" key="7">
    <source>
        <dbReference type="ARBA" id="ARBA00022849"/>
    </source>
</evidence>
<evidence type="ECO:0000256" key="6">
    <source>
        <dbReference type="ARBA" id="ARBA00022692"/>
    </source>
</evidence>
<keyword evidence="7" id="KW-0059">Arsenical resistance</keyword>
<evidence type="ECO:0000256" key="5">
    <source>
        <dbReference type="ARBA" id="ARBA00022475"/>
    </source>
</evidence>
<evidence type="ECO:0000256" key="9">
    <source>
        <dbReference type="ARBA" id="ARBA00023136"/>
    </source>
</evidence>
<evidence type="ECO:0000256" key="1">
    <source>
        <dbReference type="ARBA" id="ARBA00004651"/>
    </source>
</evidence>
<accession>A0ABV9X4I7</accession>
<comment type="similarity">
    <text evidence="3">Belongs to the CitM (TC 2.A.11) transporter family.</text>
</comment>
<dbReference type="InterPro" id="IPR000802">
    <property type="entry name" value="Arsenical_pump_ArsB"/>
</dbReference>
<feature type="transmembrane region" description="Helical" evidence="10">
    <location>
        <begin position="318"/>
        <end position="343"/>
    </location>
</feature>
<feature type="transmembrane region" description="Helical" evidence="10">
    <location>
        <begin position="166"/>
        <end position="193"/>
    </location>
</feature>
<evidence type="ECO:0000256" key="2">
    <source>
        <dbReference type="ARBA" id="ARBA00006433"/>
    </source>
</evidence>
<feature type="transmembrane region" description="Helical" evidence="10">
    <location>
        <begin position="278"/>
        <end position="298"/>
    </location>
</feature>
<evidence type="ECO:0000256" key="8">
    <source>
        <dbReference type="ARBA" id="ARBA00022989"/>
    </source>
</evidence>